<reference evidence="1" key="1">
    <citation type="submission" date="2021-05" db="EMBL/GenBank/DDBJ databases">
        <authorList>
            <person name="Pan Q."/>
            <person name="Jouanno E."/>
            <person name="Zahm M."/>
            <person name="Klopp C."/>
            <person name="Cabau C."/>
            <person name="Louis A."/>
            <person name="Berthelot C."/>
            <person name="Parey E."/>
            <person name="Roest Crollius H."/>
            <person name="Montfort J."/>
            <person name="Robinson-Rechavi M."/>
            <person name="Bouchez O."/>
            <person name="Lampietro C."/>
            <person name="Lopez Roques C."/>
            <person name="Donnadieu C."/>
            <person name="Postlethwait J."/>
            <person name="Bobe J."/>
            <person name="Dillon D."/>
            <person name="Chandos A."/>
            <person name="von Hippel F."/>
            <person name="Guiguen Y."/>
        </authorList>
    </citation>
    <scope>NUCLEOTIDE SEQUENCE</scope>
    <source>
        <strain evidence="1">YG-Jan2019</strain>
    </source>
</reference>
<protein>
    <submittedName>
        <fullName evidence="1">Uncharacterized protein</fullName>
    </submittedName>
</protein>
<evidence type="ECO:0000313" key="1">
    <source>
        <dbReference type="EMBL" id="KAJ8004151.1"/>
    </source>
</evidence>
<dbReference type="Proteomes" id="UP001157502">
    <property type="component" value="Chromosome 12"/>
</dbReference>
<accession>A0ACC2GKJ8</accession>
<comment type="caution">
    <text evidence="1">The sequence shown here is derived from an EMBL/GenBank/DDBJ whole genome shotgun (WGS) entry which is preliminary data.</text>
</comment>
<dbReference type="EMBL" id="CM055739">
    <property type="protein sequence ID" value="KAJ8004151.1"/>
    <property type="molecule type" value="Genomic_DNA"/>
</dbReference>
<name>A0ACC2GKJ8_DALPE</name>
<keyword evidence="2" id="KW-1185">Reference proteome</keyword>
<evidence type="ECO:0000313" key="2">
    <source>
        <dbReference type="Proteomes" id="UP001157502"/>
    </source>
</evidence>
<proteinExistence type="predicted"/>
<organism evidence="1 2">
    <name type="scientific">Dallia pectoralis</name>
    <name type="common">Alaska blackfish</name>
    <dbReference type="NCBI Taxonomy" id="75939"/>
    <lineage>
        <taxon>Eukaryota</taxon>
        <taxon>Metazoa</taxon>
        <taxon>Chordata</taxon>
        <taxon>Craniata</taxon>
        <taxon>Vertebrata</taxon>
        <taxon>Euteleostomi</taxon>
        <taxon>Actinopterygii</taxon>
        <taxon>Neopterygii</taxon>
        <taxon>Teleostei</taxon>
        <taxon>Protacanthopterygii</taxon>
        <taxon>Esociformes</taxon>
        <taxon>Umbridae</taxon>
        <taxon>Dallia</taxon>
    </lineage>
</organism>
<gene>
    <name evidence="1" type="ORF">DPEC_G00155790</name>
</gene>
<sequence>MTGRCHGDRIGWKGPGKTFEAGVKQTLPPPPMNYYWNTRHRLQTVTHLENENIHLSTGKP</sequence>